<organism evidence="2 3">
    <name type="scientific">Cymbomonas tetramitiformis</name>
    <dbReference type="NCBI Taxonomy" id="36881"/>
    <lineage>
        <taxon>Eukaryota</taxon>
        <taxon>Viridiplantae</taxon>
        <taxon>Chlorophyta</taxon>
        <taxon>Pyramimonadophyceae</taxon>
        <taxon>Pyramimonadales</taxon>
        <taxon>Pyramimonadaceae</taxon>
        <taxon>Cymbomonas</taxon>
    </lineage>
</organism>
<name>A0AAE0BVA3_9CHLO</name>
<proteinExistence type="predicted"/>
<reference evidence="2 3" key="1">
    <citation type="journal article" date="2015" name="Genome Biol. Evol.">
        <title>Comparative Genomics of a Bacterivorous Green Alga Reveals Evolutionary Causalities and Consequences of Phago-Mixotrophic Mode of Nutrition.</title>
        <authorList>
            <person name="Burns J.A."/>
            <person name="Paasch A."/>
            <person name="Narechania A."/>
            <person name="Kim E."/>
        </authorList>
    </citation>
    <scope>NUCLEOTIDE SEQUENCE [LARGE SCALE GENOMIC DNA]</scope>
    <source>
        <strain evidence="2 3">PLY_AMNH</strain>
    </source>
</reference>
<protein>
    <submittedName>
        <fullName evidence="2">Uncharacterized protein</fullName>
    </submittedName>
</protein>
<gene>
    <name evidence="2" type="ORF">CYMTET_47667</name>
</gene>
<comment type="caution">
    <text evidence="2">The sequence shown here is derived from an EMBL/GenBank/DDBJ whole genome shotgun (WGS) entry which is preliminary data.</text>
</comment>
<evidence type="ECO:0000256" key="1">
    <source>
        <dbReference type="SAM" id="MobiDB-lite"/>
    </source>
</evidence>
<feature type="compositionally biased region" description="Acidic residues" evidence="1">
    <location>
        <begin position="304"/>
        <end position="323"/>
    </location>
</feature>
<evidence type="ECO:0000313" key="3">
    <source>
        <dbReference type="Proteomes" id="UP001190700"/>
    </source>
</evidence>
<accession>A0AAE0BVA3</accession>
<sequence>MWSRMADDLKNEDVAESDLPRIVIKFVQDRHQTHDRSLAETMQAGDGAWLDGYERLRYMLIFFVFDDANEDEDDEEDQDENEHAYKLFANKILREMYVENQKRDTGLSNAYINATSKNGMRLAKKMQIEKQNLMDRHLDATGNSLDCETCIDLSYAPTSANDMHRIIVPFLTSVHAPSDFQRRTDADIYFSTLFPSDATHEDMLRKYERSHPDIDWSSLLVSTNNGASFSWNLNTPFVIRIGMSDFTSVVWERTIQPTFATILRAPAEDLQTGETSSHNVISTVHSLVDEEAEESFDGERSTVEEDDTDSENEEDPTDERMDAEEQLVRQERRMQQDGEITGEDGDAEVEEGLECFSVYYMGKRAREIVARNMRRPRKESRTVIVAAPQRNPTAVNRLISYGTFDPEGLICEILRKQRELGMVCSRSGLYIARVVMDAYWTRFHDDQRDLAKDIADKRYRDRLRYWNIPVQDIRQSVNQYR</sequence>
<dbReference type="EMBL" id="LGRX02033144">
    <property type="protein sequence ID" value="KAK3242644.1"/>
    <property type="molecule type" value="Genomic_DNA"/>
</dbReference>
<dbReference type="Proteomes" id="UP001190700">
    <property type="component" value="Unassembled WGS sequence"/>
</dbReference>
<evidence type="ECO:0000313" key="2">
    <source>
        <dbReference type="EMBL" id="KAK3242644.1"/>
    </source>
</evidence>
<keyword evidence="3" id="KW-1185">Reference proteome</keyword>
<feature type="region of interest" description="Disordered" evidence="1">
    <location>
        <begin position="288"/>
        <end position="323"/>
    </location>
</feature>
<dbReference type="AlphaFoldDB" id="A0AAE0BVA3"/>